<dbReference type="RefSeq" id="WP_254740371.1">
    <property type="nucleotide sequence ID" value="NZ_JANCLU010000006.1"/>
</dbReference>
<evidence type="ECO:0000256" key="1">
    <source>
        <dbReference type="ARBA" id="ARBA00004127"/>
    </source>
</evidence>
<evidence type="ECO:0000256" key="3">
    <source>
        <dbReference type="ARBA" id="ARBA00022676"/>
    </source>
</evidence>
<comment type="subcellular location">
    <subcellularLocation>
        <location evidence="1">Endomembrane system</location>
        <topology evidence="1">Multi-pass membrane protein</topology>
    </subcellularLocation>
    <subcellularLocation>
        <location evidence="2">Endoplasmic reticulum membrane</location>
    </subcellularLocation>
</comment>
<keyword evidence="4" id="KW-0808">Transferase</keyword>
<keyword evidence="11" id="KW-1185">Reference proteome</keyword>
<keyword evidence="7 9" id="KW-1133">Transmembrane helix</keyword>
<feature type="transmembrane region" description="Helical" evidence="9">
    <location>
        <begin position="177"/>
        <end position="203"/>
    </location>
</feature>
<sequence length="493" mass="53054">MRRGWDGPDAALVALLGLALALRLAAAFALPNIVHPDEIFQTLEPAHRLWTGWGLVTWEWRAGIRSWLFPGFLAGMMTGLGALGASWPVVLGAIVVVLAIVSLAVVAVGYRVGRETFGPRGALIVGWLCAVWPDLVYFAPKTLTEVVAAHTLIVATWLANAPALAPVRGGQARGYVGLGLLLGLTFCLRFHLAPALLIVAIWACRMDVRRRWLPVVAGGLAVLAVSGALDWLTLGSPSQSIWKNIAINLFEGRSQDFGVSHAGAYVVWMSTAWGPAAWLVLIAFVFGARSAPLFALVAGSIWLVHSAIPHKEVRFLFPATPCIIIVAGVGCARLLEWWGKTWPFPRSRAATAGVLAVWTAAAASAATGPDYRGMWVGRAPELAAEAALRNAGDLCGVALAGLNWFDTGGYTHLHRPVFLYLYDQPYDERPDKRRLGDAEFSSFNYLIAPPDIARPPGYAQLGCEGEVCVYRRPGGCTPSERDEANRAIEALDP</sequence>
<evidence type="ECO:0000256" key="4">
    <source>
        <dbReference type="ARBA" id="ARBA00022679"/>
    </source>
</evidence>
<evidence type="ECO:0000256" key="6">
    <source>
        <dbReference type="ARBA" id="ARBA00022824"/>
    </source>
</evidence>
<keyword evidence="8 9" id="KW-0472">Membrane</keyword>
<evidence type="ECO:0000256" key="2">
    <source>
        <dbReference type="ARBA" id="ARBA00004586"/>
    </source>
</evidence>
<organism evidence="10 11">
    <name type="scientific">Alsobacter ponti</name>
    <dbReference type="NCBI Taxonomy" id="2962936"/>
    <lineage>
        <taxon>Bacteria</taxon>
        <taxon>Pseudomonadati</taxon>
        <taxon>Pseudomonadota</taxon>
        <taxon>Alphaproteobacteria</taxon>
        <taxon>Hyphomicrobiales</taxon>
        <taxon>Alsobacteraceae</taxon>
        <taxon>Alsobacter</taxon>
    </lineage>
</organism>
<feature type="transmembrane region" description="Helical" evidence="9">
    <location>
        <begin position="122"/>
        <end position="139"/>
    </location>
</feature>
<gene>
    <name evidence="10" type="ORF">NK718_07905</name>
</gene>
<comment type="caution">
    <text evidence="10">The sequence shown here is derived from an EMBL/GenBank/DDBJ whole genome shotgun (WGS) entry which is preliminary data.</text>
</comment>
<dbReference type="PANTHER" id="PTHR22760">
    <property type="entry name" value="GLYCOSYLTRANSFERASE"/>
    <property type="match status" value="1"/>
</dbReference>
<evidence type="ECO:0008006" key="12">
    <source>
        <dbReference type="Google" id="ProtNLM"/>
    </source>
</evidence>
<dbReference type="InterPro" id="IPR005599">
    <property type="entry name" value="GPI_mannosylTrfase"/>
</dbReference>
<evidence type="ECO:0000256" key="9">
    <source>
        <dbReference type="SAM" id="Phobius"/>
    </source>
</evidence>
<dbReference type="EMBL" id="JANCLU010000006">
    <property type="protein sequence ID" value="MCP8938437.1"/>
    <property type="molecule type" value="Genomic_DNA"/>
</dbReference>
<keyword evidence="5 9" id="KW-0812">Transmembrane</keyword>
<keyword evidence="3" id="KW-0328">Glycosyltransferase</keyword>
<keyword evidence="6" id="KW-0256">Endoplasmic reticulum</keyword>
<evidence type="ECO:0000256" key="8">
    <source>
        <dbReference type="ARBA" id="ARBA00023136"/>
    </source>
</evidence>
<proteinExistence type="predicted"/>
<protein>
    <recommendedName>
        <fullName evidence="12">Mannosyltransferase</fullName>
    </recommendedName>
</protein>
<name>A0ABT1LAC3_9HYPH</name>
<feature type="transmembrane region" description="Helical" evidence="9">
    <location>
        <begin position="315"/>
        <end position="335"/>
    </location>
</feature>
<feature type="transmembrane region" description="Helical" evidence="9">
    <location>
        <begin position="347"/>
        <end position="368"/>
    </location>
</feature>
<evidence type="ECO:0000256" key="5">
    <source>
        <dbReference type="ARBA" id="ARBA00022692"/>
    </source>
</evidence>
<feature type="transmembrane region" description="Helical" evidence="9">
    <location>
        <begin position="64"/>
        <end position="83"/>
    </location>
</feature>
<feature type="transmembrane region" description="Helical" evidence="9">
    <location>
        <begin position="146"/>
        <end position="165"/>
    </location>
</feature>
<feature type="transmembrane region" description="Helical" evidence="9">
    <location>
        <begin position="90"/>
        <end position="110"/>
    </location>
</feature>
<evidence type="ECO:0000313" key="10">
    <source>
        <dbReference type="EMBL" id="MCP8938437.1"/>
    </source>
</evidence>
<accession>A0ABT1LAC3</accession>
<reference evidence="10 11" key="1">
    <citation type="submission" date="2022-07" db="EMBL/GenBank/DDBJ databases">
        <authorList>
            <person name="Li W.-J."/>
            <person name="Deng Q.-Q."/>
        </authorList>
    </citation>
    <scope>NUCLEOTIDE SEQUENCE [LARGE SCALE GENOMIC DNA]</scope>
    <source>
        <strain evidence="10 11">SYSU M60028</strain>
    </source>
</reference>
<evidence type="ECO:0000256" key="7">
    <source>
        <dbReference type="ARBA" id="ARBA00022989"/>
    </source>
</evidence>
<feature type="transmembrane region" description="Helical" evidence="9">
    <location>
        <begin position="215"/>
        <end position="234"/>
    </location>
</feature>
<dbReference type="Pfam" id="PF03901">
    <property type="entry name" value="Glyco_transf_22"/>
    <property type="match status" value="1"/>
</dbReference>
<dbReference type="Proteomes" id="UP001205890">
    <property type="component" value="Unassembled WGS sequence"/>
</dbReference>
<evidence type="ECO:0000313" key="11">
    <source>
        <dbReference type="Proteomes" id="UP001205890"/>
    </source>
</evidence>